<proteinExistence type="predicted"/>
<keyword evidence="2" id="KW-1185">Reference proteome</keyword>
<dbReference type="SUPFAM" id="SSF142906">
    <property type="entry name" value="YjbR-like"/>
    <property type="match status" value="1"/>
</dbReference>
<dbReference type="InterPro" id="IPR058532">
    <property type="entry name" value="YjbR/MT2646/Rv2570-like"/>
</dbReference>
<accession>A0A7W6NVX2</accession>
<evidence type="ECO:0000313" key="2">
    <source>
        <dbReference type="Proteomes" id="UP000557392"/>
    </source>
</evidence>
<sequence>MPQEPSRLNPDQDTALAQVRAIALELPEAEERPSHGQPTFFVAGKQFAQFRHDHHGDGRTIVAVKTADDEEGPNLIEIAPETYSKVAYFGVGWVGISLAGPDTDWDFVGDRIARSWELAAPRRLLEAGGR</sequence>
<dbReference type="Gene3D" id="3.90.1150.30">
    <property type="match status" value="1"/>
</dbReference>
<dbReference type="AlphaFoldDB" id="A0A7W6NVX2"/>
<name>A0A7W6NVX2_9SPHN</name>
<dbReference type="Proteomes" id="UP000557392">
    <property type="component" value="Unassembled WGS sequence"/>
</dbReference>
<dbReference type="Pfam" id="PF04237">
    <property type="entry name" value="YjbR"/>
    <property type="match status" value="1"/>
</dbReference>
<dbReference type="InterPro" id="IPR038056">
    <property type="entry name" value="YjbR-like_sf"/>
</dbReference>
<protein>
    <recommendedName>
        <fullName evidence="3">MmcQ/YjbR family DNA-binding protein</fullName>
    </recommendedName>
</protein>
<reference evidence="1 2" key="1">
    <citation type="submission" date="2020-08" db="EMBL/GenBank/DDBJ databases">
        <title>Genomic Encyclopedia of Type Strains, Phase IV (KMG-IV): sequencing the most valuable type-strain genomes for metagenomic binning, comparative biology and taxonomic classification.</title>
        <authorList>
            <person name="Goeker M."/>
        </authorList>
    </citation>
    <scope>NUCLEOTIDE SEQUENCE [LARGE SCALE GENOMIC DNA]</scope>
    <source>
        <strain evidence="1 2">DSM 101806</strain>
    </source>
</reference>
<organism evidence="1 2">
    <name type="scientific">Sphingomonas kyeonggiensis</name>
    <dbReference type="NCBI Taxonomy" id="1268553"/>
    <lineage>
        <taxon>Bacteria</taxon>
        <taxon>Pseudomonadati</taxon>
        <taxon>Pseudomonadota</taxon>
        <taxon>Alphaproteobacteria</taxon>
        <taxon>Sphingomonadales</taxon>
        <taxon>Sphingomonadaceae</taxon>
        <taxon>Sphingomonas</taxon>
    </lineage>
</organism>
<dbReference type="RefSeq" id="WP_246425914.1">
    <property type="nucleotide sequence ID" value="NZ_JACIEH010000001.1"/>
</dbReference>
<gene>
    <name evidence="1" type="ORF">GGR46_001445</name>
</gene>
<evidence type="ECO:0008006" key="3">
    <source>
        <dbReference type="Google" id="ProtNLM"/>
    </source>
</evidence>
<comment type="caution">
    <text evidence="1">The sequence shown here is derived from an EMBL/GenBank/DDBJ whole genome shotgun (WGS) entry which is preliminary data.</text>
</comment>
<evidence type="ECO:0000313" key="1">
    <source>
        <dbReference type="EMBL" id="MBB4097912.1"/>
    </source>
</evidence>
<dbReference type="EMBL" id="JACIEH010000001">
    <property type="protein sequence ID" value="MBB4097912.1"/>
    <property type="molecule type" value="Genomic_DNA"/>
</dbReference>